<reference evidence="2 3" key="1">
    <citation type="submission" date="2020-08" db="EMBL/GenBank/DDBJ databases">
        <title>Sequencing the genomes of 1000 actinobacteria strains.</title>
        <authorList>
            <person name="Klenk H.-P."/>
        </authorList>
    </citation>
    <scope>NUCLEOTIDE SEQUENCE [LARGE SCALE GENOMIC DNA]</scope>
    <source>
        <strain evidence="2 3">DSM 45518</strain>
    </source>
</reference>
<accession>A0A7W7D0S7</accession>
<evidence type="ECO:0000256" key="1">
    <source>
        <dbReference type="SAM" id="MobiDB-lite"/>
    </source>
</evidence>
<protein>
    <submittedName>
        <fullName evidence="2">Uncharacterized protein</fullName>
    </submittedName>
</protein>
<comment type="caution">
    <text evidence="2">The sequence shown here is derived from an EMBL/GenBank/DDBJ whole genome shotgun (WGS) entry which is preliminary data.</text>
</comment>
<sequence>MRDERADERDRTADRREAKLDQRKIDGELTHWNAPPKT</sequence>
<name>A0A7W7D0S7_9ACTN</name>
<dbReference type="AlphaFoldDB" id="A0A7W7D0S7"/>
<feature type="compositionally biased region" description="Basic and acidic residues" evidence="1">
    <location>
        <begin position="1"/>
        <end position="29"/>
    </location>
</feature>
<proteinExistence type="predicted"/>
<dbReference type="Proteomes" id="UP000542742">
    <property type="component" value="Unassembled WGS sequence"/>
</dbReference>
<evidence type="ECO:0000313" key="3">
    <source>
        <dbReference type="Proteomes" id="UP000542742"/>
    </source>
</evidence>
<dbReference type="EMBL" id="JACHMF010000001">
    <property type="protein sequence ID" value="MBB4698142.1"/>
    <property type="molecule type" value="Genomic_DNA"/>
</dbReference>
<gene>
    <name evidence="2" type="ORF">BKA14_008290</name>
</gene>
<feature type="region of interest" description="Disordered" evidence="1">
    <location>
        <begin position="1"/>
        <end position="38"/>
    </location>
</feature>
<organism evidence="2 3">
    <name type="scientific">Paractinoplanes abujensis</name>
    <dbReference type="NCBI Taxonomy" id="882441"/>
    <lineage>
        <taxon>Bacteria</taxon>
        <taxon>Bacillati</taxon>
        <taxon>Actinomycetota</taxon>
        <taxon>Actinomycetes</taxon>
        <taxon>Micromonosporales</taxon>
        <taxon>Micromonosporaceae</taxon>
        <taxon>Paractinoplanes</taxon>
    </lineage>
</organism>
<keyword evidence="3" id="KW-1185">Reference proteome</keyword>
<evidence type="ECO:0000313" key="2">
    <source>
        <dbReference type="EMBL" id="MBB4698142.1"/>
    </source>
</evidence>